<proteinExistence type="predicted"/>
<keyword evidence="3" id="KW-1185">Reference proteome</keyword>
<protein>
    <submittedName>
        <fullName evidence="2">Uncharacterized protein</fullName>
    </submittedName>
</protein>
<name>D2BAP2_STRRD</name>
<feature type="region of interest" description="Disordered" evidence="1">
    <location>
        <begin position="21"/>
        <end position="47"/>
    </location>
</feature>
<gene>
    <name evidence="2" type="ordered locus">Sros_7178</name>
</gene>
<dbReference type="EMBL" id="CP001814">
    <property type="protein sequence ID" value="ACZ89872.1"/>
    <property type="molecule type" value="Genomic_DNA"/>
</dbReference>
<sequence>MGPGSIGVFLDLLGLAVHSAANPNRSRKTPHRTLSHPRSGEHSVWRRADGSVPGHFTHLSLRF</sequence>
<reference evidence="2 3" key="1">
    <citation type="journal article" date="2010" name="Stand. Genomic Sci.">
        <title>Complete genome sequence of Streptosporangium roseum type strain (NI 9100).</title>
        <authorList>
            <person name="Nolan M."/>
            <person name="Sikorski J."/>
            <person name="Jando M."/>
            <person name="Lucas S."/>
            <person name="Lapidus A."/>
            <person name="Glavina Del Rio T."/>
            <person name="Chen F."/>
            <person name="Tice H."/>
            <person name="Pitluck S."/>
            <person name="Cheng J.F."/>
            <person name="Chertkov O."/>
            <person name="Sims D."/>
            <person name="Meincke L."/>
            <person name="Brettin T."/>
            <person name="Han C."/>
            <person name="Detter J.C."/>
            <person name="Bruce D."/>
            <person name="Goodwin L."/>
            <person name="Land M."/>
            <person name="Hauser L."/>
            <person name="Chang Y.J."/>
            <person name="Jeffries C.D."/>
            <person name="Ivanova N."/>
            <person name="Mavromatis K."/>
            <person name="Mikhailova N."/>
            <person name="Chen A."/>
            <person name="Palaniappan K."/>
            <person name="Chain P."/>
            <person name="Rohde M."/>
            <person name="Goker M."/>
            <person name="Bristow J."/>
            <person name="Eisen J.A."/>
            <person name="Markowitz V."/>
            <person name="Hugenholtz P."/>
            <person name="Kyrpides N.C."/>
            <person name="Klenk H.P."/>
        </authorList>
    </citation>
    <scope>NUCLEOTIDE SEQUENCE [LARGE SCALE GENOMIC DNA]</scope>
    <source>
        <strain evidence="3">ATCC 12428 / DSM 43021 / JCM 3005 / NI 9100</strain>
    </source>
</reference>
<evidence type="ECO:0000256" key="1">
    <source>
        <dbReference type="SAM" id="MobiDB-lite"/>
    </source>
</evidence>
<dbReference type="Proteomes" id="UP000002029">
    <property type="component" value="Chromosome"/>
</dbReference>
<feature type="compositionally biased region" description="Basic residues" evidence="1">
    <location>
        <begin position="25"/>
        <end position="35"/>
    </location>
</feature>
<evidence type="ECO:0000313" key="2">
    <source>
        <dbReference type="EMBL" id="ACZ89872.1"/>
    </source>
</evidence>
<organism evidence="2 3">
    <name type="scientific">Streptosporangium roseum (strain ATCC 12428 / DSM 43021 / JCM 3005 / KCTC 9067 / NCIMB 10171 / NRRL 2505 / NI 9100)</name>
    <dbReference type="NCBI Taxonomy" id="479432"/>
    <lineage>
        <taxon>Bacteria</taxon>
        <taxon>Bacillati</taxon>
        <taxon>Actinomycetota</taxon>
        <taxon>Actinomycetes</taxon>
        <taxon>Streptosporangiales</taxon>
        <taxon>Streptosporangiaceae</taxon>
        <taxon>Streptosporangium</taxon>
    </lineage>
</organism>
<evidence type="ECO:0000313" key="3">
    <source>
        <dbReference type="Proteomes" id="UP000002029"/>
    </source>
</evidence>
<feature type="compositionally biased region" description="Basic and acidic residues" evidence="1">
    <location>
        <begin position="38"/>
        <end position="47"/>
    </location>
</feature>
<dbReference type="KEGG" id="sro:Sros_7178"/>
<accession>D2BAP2</accession>
<dbReference type="AlphaFoldDB" id="D2BAP2"/>
<dbReference type="HOGENOM" id="CLU_2884133_0_0_11"/>